<evidence type="ECO:0000313" key="1">
    <source>
        <dbReference type="EMBL" id="KZV29303.1"/>
    </source>
</evidence>
<sequence>MAEMQCHTDRGLIPKTQPNLHLAVHVSLHQRFEYDVTRIIVFFRTMDFTSGPDLSYTQSYTSILRLGLAARDTPDAPHNHLWTRGSSSMRQTPTYATKIGNLPEDSLRSGGRYVFPYLNNKIPEDRGEYLAQDTRCRRLFAWICSSPPPRPSINTRGHCDVLSMRMDSDLVIYRTTLVRTFQVSTRCVLGKWVYLVTHAMSLFDLQDVCIVIGSLAILDLPMVVDLIGIYVLKGPYCTLTMTDWFLQALSVIPRGSWGDVARRFTMIRWTDERVVNPVVDRIWRSTAAYR</sequence>
<organism evidence="1 2">
    <name type="scientific">Dorcoceras hygrometricum</name>
    <dbReference type="NCBI Taxonomy" id="472368"/>
    <lineage>
        <taxon>Eukaryota</taxon>
        <taxon>Viridiplantae</taxon>
        <taxon>Streptophyta</taxon>
        <taxon>Embryophyta</taxon>
        <taxon>Tracheophyta</taxon>
        <taxon>Spermatophyta</taxon>
        <taxon>Magnoliopsida</taxon>
        <taxon>eudicotyledons</taxon>
        <taxon>Gunneridae</taxon>
        <taxon>Pentapetalae</taxon>
        <taxon>asterids</taxon>
        <taxon>lamiids</taxon>
        <taxon>Lamiales</taxon>
        <taxon>Gesneriaceae</taxon>
        <taxon>Didymocarpoideae</taxon>
        <taxon>Trichosporeae</taxon>
        <taxon>Loxocarpinae</taxon>
        <taxon>Dorcoceras</taxon>
    </lineage>
</organism>
<name>A0A2Z7B635_9LAMI</name>
<proteinExistence type="predicted"/>
<dbReference type="Proteomes" id="UP000250235">
    <property type="component" value="Unassembled WGS sequence"/>
</dbReference>
<evidence type="ECO:0000313" key="2">
    <source>
        <dbReference type="Proteomes" id="UP000250235"/>
    </source>
</evidence>
<dbReference type="AlphaFoldDB" id="A0A2Z7B635"/>
<protein>
    <submittedName>
        <fullName evidence="1">Uncharacterized protein</fullName>
    </submittedName>
</protein>
<accession>A0A2Z7B635</accession>
<keyword evidence="2" id="KW-1185">Reference proteome</keyword>
<reference evidence="1 2" key="1">
    <citation type="journal article" date="2015" name="Proc. Natl. Acad. Sci. U.S.A.">
        <title>The resurrection genome of Boea hygrometrica: A blueprint for survival of dehydration.</title>
        <authorList>
            <person name="Xiao L."/>
            <person name="Yang G."/>
            <person name="Zhang L."/>
            <person name="Yang X."/>
            <person name="Zhao S."/>
            <person name="Ji Z."/>
            <person name="Zhou Q."/>
            <person name="Hu M."/>
            <person name="Wang Y."/>
            <person name="Chen M."/>
            <person name="Xu Y."/>
            <person name="Jin H."/>
            <person name="Xiao X."/>
            <person name="Hu G."/>
            <person name="Bao F."/>
            <person name="Hu Y."/>
            <person name="Wan P."/>
            <person name="Li L."/>
            <person name="Deng X."/>
            <person name="Kuang T."/>
            <person name="Xiang C."/>
            <person name="Zhu J.K."/>
            <person name="Oliver M.J."/>
            <person name="He Y."/>
        </authorList>
    </citation>
    <scope>NUCLEOTIDE SEQUENCE [LARGE SCALE GENOMIC DNA]</scope>
    <source>
        <strain evidence="2">cv. XS01</strain>
    </source>
</reference>
<gene>
    <name evidence="1" type="ORF">F511_08310</name>
</gene>
<dbReference type="EMBL" id="KV009396">
    <property type="protein sequence ID" value="KZV29303.1"/>
    <property type="molecule type" value="Genomic_DNA"/>
</dbReference>